<evidence type="ECO:0000313" key="3">
    <source>
        <dbReference type="Proteomes" id="UP000780801"/>
    </source>
</evidence>
<dbReference type="OrthoDB" id="1882547at2759"/>
<dbReference type="PANTHER" id="PTHR36050:SF1">
    <property type="entry name" value="O-FUCOSYLTRANSFERASE 30"/>
    <property type="match status" value="1"/>
</dbReference>
<dbReference type="Proteomes" id="UP000780801">
    <property type="component" value="Unassembled WGS sequence"/>
</dbReference>
<feature type="region of interest" description="Disordered" evidence="1">
    <location>
        <begin position="415"/>
        <end position="463"/>
    </location>
</feature>
<feature type="compositionally biased region" description="Basic and acidic residues" evidence="1">
    <location>
        <begin position="435"/>
        <end position="445"/>
    </location>
</feature>
<organism evidence="2 3">
    <name type="scientific">Lunasporangiospora selenospora</name>
    <dbReference type="NCBI Taxonomy" id="979761"/>
    <lineage>
        <taxon>Eukaryota</taxon>
        <taxon>Fungi</taxon>
        <taxon>Fungi incertae sedis</taxon>
        <taxon>Mucoromycota</taxon>
        <taxon>Mortierellomycotina</taxon>
        <taxon>Mortierellomycetes</taxon>
        <taxon>Mortierellales</taxon>
        <taxon>Mortierellaceae</taxon>
        <taxon>Lunasporangiospora</taxon>
    </lineage>
</organism>
<feature type="region of interest" description="Disordered" evidence="1">
    <location>
        <begin position="53"/>
        <end position="88"/>
    </location>
</feature>
<feature type="compositionally biased region" description="Polar residues" evidence="1">
    <location>
        <begin position="454"/>
        <end position="463"/>
    </location>
</feature>
<comment type="caution">
    <text evidence="2">The sequence shown here is derived from an EMBL/GenBank/DDBJ whole genome shotgun (WGS) entry which is preliminary data.</text>
</comment>
<sequence>MSFKRGGIKLEFRSKSRILFMLLLFSAILFFIAAQLEWVPYLSYTPSTWGTGVKSNNQSTHSPTDTGSVSAPSGKSQQPSSSTQGQDPFLTMFPAREPFEGERFLGYLPHSGFHNQLMSLENAIRLAAHLNRTLLLPPLHLSNLRRFNLVWKEPEVLLQQWVDRNRTGIEYCRDYNPLLQPLLSRKQLLALSEKDRKRELDCIFYHAWTVTPWTYFYNIPGLLADAPSLDGRTNPIRVFDRPNMTMPWLYERLNITDADKDVYFYKDSERYEYKILDDFDADYSIKPNISDPSDPAFAWLNRYANTILLSDLQKRPERVIHFGSLFATDRVEASTEEHNNFKLFVSKNMDLWNRDIIGASALAEKQVDQWVVLTKRIVPGFLGAHLRTSDGGFEKATPKNLQRLESWLGEKVKQDQTYARRMRKRGPVPPMDAPDNERPSKEKPSPKSPAASATILSPTNSTPTLVSVSVSESASVSPSSKSAAMVAAGPTGDQRDELPSFLEKCKQSPPESPFVFLATDVRHPRQDPLFQEYLEQFPCTVFLTDFEGSLAILEKVQNPIDGVRMFPHIVALMDASLAAMGRDFMGTDQSTFSGYIANHLWPKYHPGRYIIEPLPFVRPEK</sequence>
<evidence type="ECO:0000256" key="1">
    <source>
        <dbReference type="SAM" id="MobiDB-lite"/>
    </source>
</evidence>
<accession>A0A9P6KGC7</accession>
<evidence type="ECO:0008006" key="4">
    <source>
        <dbReference type="Google" id="ProtNLM"/>
    </source>
</evidence>
<keyword evidence="3" id="KW-1185">Reference proteome</keyword>
<dbReference type="AlphaFoldDB" id="A0A9P6KGC7"/>
<dbReference type="Gene3D" id="3.40.50.11350">
    <property type="match status" value="1"/>
</dbReference>
<reference evidence="2" key="1">
    <citation type="journal article" date="2020" name="Fungal Divers.">
        <title>Resolving the Mortierellaceae phylogeny through synthesis of multi-gene phylogenetics and phylogenomics.</title>
        <authorList>
            <person name="Vandepol N."/>
            <person name="Liber J."/>
            <person name="Desiro A."/>
            <person name="Na H."/>
            <person name="Kennedy M."/>
            <person name="Barry K."/>
            <person name="Grigoriev I.V."/>
            <person name="Miller A.N."/>
            <person name="O'Donnell K."/>
            <person name="Stajich J.E."/>
            <person name="Bonito G."/>
        </authorList>
    </citation>
    <scope>NUCLEOTIDE SEQUENCE</scope>
    <source>
        <strain evidence="2">KOD1015</strain>
    </source>
</reference>
<dbReference type="EMBL" id="JAABOA010000380">
    <property type="protein sequence ID" value="KAF9584574.1"/>
    <property type="molecule type" value="Genomic_DNA"/>
</dbReference>
<gene>
    <name evidence="2" type="ORF">BGW38_005970</name>
</gene>
<evidence type="ECO:0000313" key="2">
    <source>
        <dbReference type="EMBL" id="KAF9584574.1"/>
    </source>
</evidence>
<protein>
    <recommendedName>
        <fullName evidence="4">O-fucosyltransferase family protein</fullName>
    </recommendedName>
</protein>
<proteinExistence type="predicted"/>
<feature type="compositionally biased region" description="Polar residues" evidence="1">
    <location>
        <begin position="53"/>
        <end position="86"/>
    </location>
</feature>
<name>A0A9P6KGC7_9FUNG</name>
<dbReference type="PANTHER" id="PTHR36050">
    <property type="entry name" value="O-FUCOSYLTRANSFERASE 30"/>
    <property type="match status" value="1"/>
</dbReference>